<dbReference type="OrthoDB" id="5376140at2759"/>
<gene>
    <name evidence="5" type="ORF">DL89DRAFT_284985</name>
</gene>
<dbReference type="PANTHER" id="PTHR10629">
    <property type="entry name" value="CYTOSINE-SPECIFIC METHYLTRANSFERASE"/>
    <property type="match status" value="1"/>
</dbReference>
<dbReference type="GeneID" id="63806451"/>
<organism evidence="5 6">
    <name type="scientific">Linderina pennispora</name>
    <dbReference type="NCBI Taxonomy" id="61395"/>
    <lineage>
        <taxon>Eukaryota</taxon>
        <taxon>Fungi</taxon>
        <taxon>Fungi incertae sedis</taxon>
        <taxon>Zoopagomycota</taxon>
        <taxon>Kickxellomycotina</taxon>
        <taxon>Kickxellomycetes</taxon>
        <taxon>Kickxellales</taxon>
        <taxon>Kickxellaceae</taxon>
        <taxon>Linderina</taxon>
    </lineage>
</organism>
<dbReference type="GO" id="GO:0003886">
    <property type="term" value="F:DNA (cytosine-5-)-methyltransferase activity"/>
    <property type="evidence" value="ECO:0007669"/>
    <property type="project" value="UniProtKB-EC"/>
</dbReference>
<dbReference type="EMBL" id="MCFD01000010">
    <property type="protein sequence ID" value="ORX68199.1"/>
    <property type="molecule type" value="Genomic_DNA"/>
</dbReference>
<comment type="caution">
    <text evidence="5">The sequence shown here is derived from an EMBL/GenBank/DDBJ whole genome shotgun (WGS) entry which is preliminary data.</text>
</comment>
<dbReference type="Proteomes" id="UP000193922">
    <property type="component" value="Unassembled WGS sequence"/>
</dbReference>
<keyword evidence="4" id="KW-0949">S-adenosyl-L-methionine</keyword>
<dbReference type="GO" id="GO:0044027">
    <property type="term" value="P:negative regulation of gene expression via chromosomal CpG island methylation"/>
    <property type="evidence" value="ECO:0007669"/>
    <property type="project" value="TreeGrafter"/>
</dbReference>
<dbReference type="Gene3D" id="3.40.50.150">
    <property type="entry name" value="Vaccinia Virus protein VP39"/>
    <property type="match status" value="2"/>
</dbReference>
<dbReference type="STRING" id="61395.A0A1Y1W3R2"/>
<dbReference type="RefSeq" id="XP_040742013.1">
    <property type="nucleotide sequence ID" value="XM_040889803.1"/>
</dbReference>
<dbReference type="InterPro" id="IPR029063">
    <property type="entry name" value="SAM-dependent_MTases_sf"/>
</dbReference>
<accession>A0A1Y1W3R2</accession>
<protein>
    <recommendedName>
        <fullName evidence="1">DNA (cytosine-5-)-methyltransferase</fullName>
        <ecNumber evidence="1">2.1.1.37</ecNumber>
    </recommendedName>
</protein>
<reference evidence="5 6" key="1">
    <citation type="submission" date="2016-07" db="EMBL/GenBank/DDBJ databases">
        <title>Pervasive Adenine N6-methylation of Active Genes in Fungi.</title>
        <authorList>
            <consortium name="DOE Joint Genome Institute"/>
            <person name="Mondo S.J."/>
            <person name="Dannebaum R.O."/>
            <person name="Kuo R.C."/>
            <person name="Labutti K."/>
            <person name="Haridas S."/>
            <person name="Kuo A."/>
            <person name="Salamov A."/>
            <person name="Ahrendt S.R."/>
            <person name="Lipzen A."/>
            <person name="Sullivan W."/>
            <person name="Andreopoulos W.B."/>
            <person name="Clum A."/>
            <person name="Lindquist E."/>
            <person name="Daum C."/>
            <person name="Ramamoorthy G.K."/>
            <person name="Gryganskyi A."/>
            <person name="Culley D."/>
            <person name="Magnuson J.K."/>
            <person name="James T.Y."/>
            <person name="O'Malley M.A."/>
            <person name="Stajich J.E."/>
            <person name="Spatafora J.W."/>
            <person name="Visel A."/>
            <person name="Grigoriev I.V."/>
        </authorList>
    </citation>
    <scope>NUCLEOTIDE SEQUENCE [LARGE SCALE GENOMIC DNA]</scope>
    <source>
        <strain evidence="5 6">ATCC 12442</strain>
    </source>
</reference>
<dbReference type="Gene3D" id="2.30.30.490">
    <property type="match status" value="1"/>
</dbReference>
<dbReference type="GO" id="GO:0005634">
    <property type="term" value="C:nucleus"/>
    <property type="evidence" value="ECO:0007669"/>
    <property type="project" value="TreeGrafter"/>
</dbReference>
<dbReference type="AlphaFoldDB" id="A0A1Y1W3R2"/>
<evidence type="ECO:0000313" key="6">
    <source>
        <dbReference type="Proteomes" id="UP000193922"/>
    </source>
</evidence>
<dbReference type="SUPFAM" id="SSF53335">
    <property type="entry name" value="S-adenosyl-L-methionine-dependent methyltransferases"/>
    <property type="match status" value="1"/>
</dbReference>
<evidence type="ECO:0000256" key="4">
    <source>
        <dbReference type="ARBA" id="ARBA00022691"/>
    </source>
</evidence>
<proteinExistence type="predicted"/>
<dbReference type="GO" id="GO:0032259">
    <property type="term" value="P:methylation"/>
    <property type="evidence" value="ECO:0007669"/>
    <property type="project" value="UniProtKB-KW"/>
</dbReference>
<dbReference type="InterPro" id="IPR043151">
    <property type="entry name" value="BAH_sf"/>
</dbReference>
<dbReference type="GO" id="GO:0003677">
    <property type="term" value="F:DNA binding"/>
    <property type="evidence" value="ECO:0007669"/>
    <property type="project" value="TreeGrafter"/>
</dbReference>
<dbReference type="Gene3D" id="3.90.120.10">
    <property type="entry name" value="DNA Methylase, subunit A, domain 2"/>
    <property type="match status" value="2"/>
</dbReference>
<dbReference type="EC" id="2.1.1.37" evidence="1"/>
<evidence type="ECO:0000256" key="1">
    <source>
        <dbReference type="ARBA" id="ARBA00011975"/>
    </source>
</evidence>
<evidence type="ECO:0000313" key="5">
    <source>
        <dbReference type="EMBL" id="ORX68199.1"/>
    </source>
</evidence>
<evidence type="ECO:0000256" key="2">
    <source>
        <dbReference type="ARBA" id="ARBA00022603"/>
    </source>
</evidence>
<dbReference type="InterPro" id="IPR018117">
    <property type="entry name" value="C5_DNA_meth_AS"/>
</dbReference>
<dbReference type="InterPro" id="IPR001525">
    <property type="entry name" value="C5_MeTfrase"/>
</dbReference>
<name>A0A1Y1W3R2_9FUNG</name>
<sequence>MMSHICARTRPTIRFEIGYIKSIKSHGGLEPQLKVVVLRRMRDVSSALQPVGSDPDYVDDRHLFWTPKEMLINSEFLRGKCWVAHPSEITDPNAFYAKYQSMRYTPKSTDDWQELQPHDALDEDLMPAPRSCMICKHGRMRREQLMSKFIRNPTESNATGEPGTKHYSSFACGKHPLRALDLFSGCGGITQGMDQSGVVKDQVGSRILCRRQVYSQCSNLLLDSAIKAHHGIQTEPLINKFNDKPLPPMPQPGDVDFIYCGPPCQGFSRCNRFIKADDIKTSLIANALSLATTGWQQSRRRLFVWAAKRGCKLPGIPTPITTFAKSGQTNITLPDGIRFMPFDHLNGNAPHHAITVKDAIGDLPEFEYINPATLYPDTDTREDTSHIPKYTAVSSMPSDTPGDRDGRRTYVGEMHMRYSRPPCSEFQRLRRREHQIMAPGVDSDCDALVSTLHNHVSRKFNDINIERICNIAFAFGSDHHSLPEKLKPWCLSNKDSAAARHGGWKGLYGRLDPDGLFGTQLTELVADGKERHGHLAEPAQSAERQRVR</sequence>
<keyword evidence="6" id="KW-1185">Reference proteome</keyword>
<keyword evidence="2 5" id="KW-0489">Methyltransferase</keyword>
<keyword evidence="3 5" id="KW-0808">Transferase</keyword>
<dbReference type="PANTHER" id="PTHR10629:SF52">
    <property type="entry name" value="DNA (CYTOSINE-5)-METHYLTRANSFERASE 1"/>
    <property type="match status" value="1"/>
</dbReference>
<dbReference type="PROSITE" id="PS00094">
    <property type="entry name" value="C5_MTASE_1"/>
    <property type="match status" value="1"/>
</dbReference>
<dbReference type="InterPro" id="IPR050390">
    <property type="entry name" value="C5-Methyltransferase"/>
</dbReference>
<dbReference type="Pfam" id="PF00145">
    <property type="entry name" value="DNA_methylase"/>
    <property type="match status" value="1"/>
</dbReference>
<evidence type="ECO:0000256" key="3">
    <source>
        <dbReference type="ARBA" id="ARBA00022679"/>
    </source>
</evidence>